<gene>
    <name evidence="4" type="ORF">ACFQJ9_08280</name>
</gene>
<evidence type="ECO:0000259" key="3">
    <source>
        <dbReference type="PROSITE" id="PS51462"/>
    </source>
</evidence>
<dbReference type="SUPFAM" id="SSF55811">
    <property type="entry name" value="Nudix"/>
    <property type="match status" value="1"/>
</dbReference>
<keyword evidence="2" id="KW-0378">Hydrolase</keyword>
<dbReference type="PROSITE" id="PS51462">
    <property type="entry name" value="NUDIX"/>
    <property type="match status" value="1"/>
</dbReference>
<evidence type="ECO:0000313" key="5">
    <source>
        <dbReference type="Proteomes" id="UP001596447"/>
    </source>
</evidence>
<proteinExistence type="predicted"/>
<organism evidence="4 5">
    <name type="scientific">Halospeciosus flavus</name>
    <dbReference type="NCBI Taxonomy" id="3032283"/>
    <lineage>
        <taxon>Archaea</taxon>
        <taxon>Methanobacteriati</taxon>
        <taxon>Methanobacteriota</taxon>
        <taxon>Stenosarchaea group</taxon>
        <taxon>Halobacteria</taxon>
        <taxon>Halobacteriales</taxon>
        <taxon>Halobacteriaceae</taxon>
        <taxon>Halospeciosus</taxon>
    </lineage>
</organism>
<dbReference type="Pfam" id="PF00293">
    <property type="entry name" value="NUDIX"/>
    <property type="match status" value="1"/>
</dbReference>
<dbReference type="AlphaFoldDB" id="A0ABD5Z2M6"/>
<evidence type="ECO:0000313" key="4">
    <source>
        <dbReference type="EMBL" id="MFC7199406.1"/>
    </source>
</evidence>
<dbReference type="InterPro" id="IPR015797">
    <property type="entry name" value="NUDIX_hydrolase-like_dom_sf"/>
</dbReference>
<feature type="domain" description="Nudix hydrolase" evidence="3">
    <location>
        <begin position="4"/>
        <end position="152"/>
    </location>
</feature>
<evidence type="ECO:0000256" key="1">
    <source>
        <dbReference type="ARBA" id="ARBA00001946"/>
    </source>
</evidence>
<dbReference type="EMBL" id="JBHTAR010000011">
    <property type="protein sequence ID" value="MFC7199406.1"/>
    <property type="molecule type" value="Genomic_DNA"/>
</dbReference>
<comment type="cofactor">
    <cofactor evidence="1">
        <name>Mg(2+)</name>
        <dbReference type="ChEBI" id="CHEBI:18420"/>
    </cofactor>
</comment>
<evidence type="ECO:0000256" key="2">
    <source>
        <dbReference type="ARBA" id="ARBA00022801"/>
    </source>
</evidence>
<dbReference type="InterPro" id="IPR020084">
    <property type="entry name" value="NUDIX_hydrolase_CS"/>
</dbReference>
<dbReference type="PANTHER" id="PTHR43046:SF14">
    <property type="entry name" value="MUTT_NUDIX FAMILY PROTEIN"/>
    <property type="match status" value="1"/>
</dbReference>
<dbReference type="RefSeq" id="WP_279529337.1">
    <property type="nucleotide sequence ID" value="NZ_CP122312.1"/>
</dbReference>
<comment type="caution">
    <text evidence="4">The sequence shown here is derived from an EMBL/GenBank/DDBJ whole genome shotgun (WGS) entry which is preliminary data.</text>
</comment>
<name>A0ABD5Z2M6_9EURY</name>
<accession>A0ABD5Z2M6</accession>
<dbReference type="GO" id="GO:0016787">
    <property type="term" value="F:hydrolase activity"/>
    <property type="evidence" value="ECO:0007669"/>
    <property type="project" value="UniProtKB-KW"/>
</dbReference>
<dbReference type="Gene3D" id="3.90.79.10">
    <property type="entry name" value="Nucleoside Triphosphate Pyrophosphohydrolase"/>
    <property type="match status" value="1"/>
</dbReference>
<sequence>METTRHFVATAYVVCDGATALHHHDRLDLWLPPGGHIDRGELPRSAARREVREEVGHEPTLLESETSVSTPVVTELPGPEYLLLEDIHYYEGGDVGHQHVDFVYFGSVPSREIAPSDGERAAEHWEWYTPDDLRAADELGAEVVELGLEAIERVTAAGRDSES</sequence>
<dbReference type="InterPro" id="IPR000086">
    <property type="entry name" value="NUDIX_hydrolase_dom"/>
</dbReference>
<keyword evidence="5" id="KW-1185">Reference proteome</keyword>
<dbReference type="PROSITE" id="PS00893">
    <property type="entry name" value="NUDIX_BOX"/>
    <property type="match status" value="1"/>
</dbReference>
<reference evidence="4 5" key="1">
    <citation type="journal article" date="2019" name="Int. J. Syst. Evol. Microbiol.">
        <title>The Global Catalogue of Microorganisms (GCM) 10K type strain sequencing project: providing services to taxonomists for standard genome sequencing and annotation.</title>
        <authorList>
            <consortium name="The Broad Institute Genomics Platform"/>
            <consortium name="The Broad Institute Genome Sequencing Center for Infectious Disease"/>
            <person name="Wu L."/>
            <person name="Ma J."/>
        </authorList>
    </citation>
    <scope>NUCLEOTIDE SEQUENCE [LARGE SCALE GENOMIC DNA]</scope>
    <source>
        <strain evidence="4 5">XZGYJ-43</strain>
    </source>
</reference>
<dbReference type="Proteomes" id="UP001596447">
    <property type="component" value="Unassembled WGS sequence"/>
</dbReference>
<protein>
    <submittedName>
        <fullName evidence="4">NUDIX domain-containing protein</fullName>
    </submittedName>
</protein>
<dbReference type="PANTHER" id="PTHR43046">
    <property type="entry name" value="GDP-MANNOSE MANNOSYL HYDROLASE"/>
    <property type="match status" value="1"/>
</dbReference>